<dbReference type="OrthoDB" id="2629875at2"/>
<organism evidence="1 2">
    <name type="scientific">Paenibacillus curdlanolyticus YK9</name>
    <dbReference type="NCBI Taxonomy" id="717606"/>
    <lineage>
        <taxon>Bacteria</taxon>
        <taxon>Bacillati</taxon>
        <taxon>Bacillota</taxon>
        <taxon>Bacilli</taxon>
        <taxon>Bacillales</taxon>
        <taxon>Paenibacillaceae</taxon>
        <taxon>Paenibacillus</taxon>
    </lineage>
</organism>
<evidence type="ECO:0000313" key="1">
    <source>
        <dbReference type="EMBL" id="EFM11353.1"/>
    </source>
</evidence>
<proteinExistence type="predicted"/>
<name>E0I848_9BACL</name>
<sequence length="67" mass="7908">MNVKHSTMLELFIQHRRGETLEARSIRDLELHKLDIAQPSDLIANSPVLQRLVRKHWQSMIVPLLRK</sequence>
<dbReference type="EMBL" id="AEDD01000004">
    <property type="protein sequence ID" value="EFM11353.1"/>
    <property type="molecule type" value="Genomic_DNA"/>
</dbReference>
<protein>
    <submittedName>
        <fullName evidence="1">Uncharacterized protein</fullName>
    </submittedName>
</protein>
<dbReference type="Proteomes" id="UP000005387">
    <property type="component" value="Unassembled WGS sequence"/>
</dbReference>
<keyword evidence="2" id="KW-1185">Reference proteome</keyword>
<dbReference type="AlphaFoldDB" id="E0I848"/>
<dbReference type="RefSeq" id="WP_006037810.1">
    <property type="nucleotide sequence ID" value="NZ_AEDD01000004.1"/>
</dbReference>
<evidence type="ECO:0000313" key="2">
    <source>
        <dbReference type="Proteomes" id="UP000005387"/>
    </source>
</evidence>
<reference evidence="1 2" key="1">
    <citation type="submission" date="2010-07" db="EMBL/GenBank/DDBJ databases">
        <title>The draft genome of Paenibacillus curdlanolyticus YK9.</title>
        <authorList>
            <consortium name="US DOE Joint Genome Institute (JGI-PGF)"/>
            <person name="Lucas S."/>
            <person name="Copeland A."/>
            <person name="Lapidus A."/>
            <person name="Cheng J.-F."/>
            <person name="Bruce D."/>
            <person name="Goodwin L."/>
            <person name="Pitluck S."/>
            <person name="Land M.L."/>
            <person name="Hauser L."/>
            <person name="Chang Y.-J."/>
            <person name="Jeffries C."/>
            <person name="Anderson I.J."/>
            <person name="Johnson E."/>
            <person name="Loganathan U."/>
            <person name="Mulhopadhyay B."/>
            <person name="Kyrpides N."/>
            <person name="Woyke T.J."/>
        </authorList>
    </citation>
    <scope>NUCLEOTIDE SEQUENCE [LARGE SCALE GENOMIC DNA]</scope>
    <source>
        <strain evidence="1 2">YK9</strain>
    </source>
</reference>
<accession>E0I848</accession>
<gene>
    <name evidence="1" type="ORF">PaecuDRAFT_1799</name>
</gene>